<evidence type="ECO:0000256" key="9">
    <source>
        <dbReference type="RuleBase" id="RU363064"/>
    </source>
</evidence>
<dbReference type="PANTHER" id="PTHR30330">
    <property type="entry name" value="AGSS FAMILY TRANSPORTER, SODIUM-ALANINE"/>
    <property type="match status" value="1"/>
</dbReference>
<feature type="transmembrane region" description="Helical" evidence="9">
    <location>
        <begin position="397"/>
        <end position="421"/>
    </location>
</feature>
<evidence type="ECO:0000313" key="11">
    <source>
        <dbReference type="Proteomes" id="UP000823910"/>
    </source>
</evidence>
<evidence type="ECO:0000256" key="4">
    <source>
        <dbReference type="ARBA" id="ARBA00022475"/>
    </source>
</evidence>
<dbReference type="Pfam" id="PF01235">
    <property type="entry name" value="Na_Ala_symp"/>
    <property type="match status" value="1"/>
</dbReference>
<evidence type="ECO:0000256" key="8">
    <source>
        <dbReference type="ARBA" id="ARBA00023136"/>
    </source>
</evidence>
<evidence type="ECO:0000256" key="2">
    <source>
        <dbReference type="ARBA" id="ARBA00009261"/>
    </source>
</evidence>
<reference evidence="10" key="2">
    <citation type="submission" date="2021-04" db="EMBL/GenBank/DDBJ databases">
        <authorList>
            <person name="Gilroy R."/>
        </authorList>
    </citation>
    <scope>NUCLEOTIDE SEQUENCE</scope>
    <source>
        <strain evidence="10">CHK180-15479</strain>
    </source>
</reference>
<keyword evidence="6 9" id="KW-0769">Symport</keyword>
<gene>
    <name evidence="10" type="ORF">H9704_06470</name>
</gene>
<comment type="similarity">
    <text evidence="2 9">Belongs to the alanine or glycine:cation symporter (AGCS) (TC 2.A.25) family.</text>
</comment>
<dbReference type="GO" id="GO:0005886">
    <property type="term" value="C:plasma membrane"/>
    <property type="evidence" value="ECO:0007669"/>
    <property type="project" value="UniProtKB-SubCell"/>
</dbReference>
<keyword evidence="5 9" id="KW-0812">Transmembrane</keyword>
<keyword evidence="7 9" id="KW-1133">Transmembrane helix</keyword>
<dbReference type="PRINTS" id="PR00175">
    <property type="entry name" value="NAALASMPORT"/>
</dbReference>
<comment type="subcellular location">
    <subcellularLocation>
        <location evidence="1 9">Cell membrane</location>
        <topology evidence="1 9">Multi-pass membrane protein</topology>
    </subcellularLocation>
</comment>
<dbReference type="GO" id="GO:0005283">
    <property type="term" value="F:amino acid:sodium symporter activity"/>
    <property type="evidence" value="ECO:0007669"/>
    <property type="project" value="InterPro"/>
</dbReference>
<proteinExistence type="inferred from homology"/>
<feature type="transmembrane region" description="Helical" evidence="9">
    <location>
        <begin position="222"/>
        <end position="242"/>
    </location>
</feature>
<evidence type="ECO:0000256" key="6">
    <source>
        <dbReference type="ARBA" id="ARBA00022847"/>
    </source>
</evidence>
<dbReference type="FunFam" id="1.20.1740.10:FF:000004">
    <property type="entry name" value="Sodium:alanine symporter family protein"/>
    <property type="match status" value="1"/>
</dbReference>
<sequence length="453" mass="48439">MDLLQAWVEKGTDFLMSFLLIVILVGTGIYYTIRLRFIQIRRFGQGCRLVFGNFSLKGEKHEKGEMTPFQSLATAIAAQVGTGNLAGAATALIGGGPGAIFWMWVSAFFGMATIYSEAVLAQEYKTEVDGQVTGGPVYYIKAAFKGRFGRFLAGLFAVFIILALGFMGNMVQSNSIGAAFSEVFNYYHLNVPPAAVGAVIAVLSLFIFLGGTKRLASVVEKLVPVMAGFYIVGSLLLIGLHITHVPEAFRMILVGAFKPDAVVGAGAGITVREAVRYGVARGLFSNEAGMGSTPHAHARAKAQSPHHQGLCAMISVFIDTFIILNLTVFSILTTGVISSGKDGTALTQAAFMQSFGSLGLIFVAVCLLFFAYSTILGWHFFGQINAEYLFGKKAAKVYSLLVVVFIIVGSALKVDLVWALADFFNGLMVIPNAMALLALSGVVVGISRRLDAR</sequence>
<evidence type="ECO:0000256" key="3">
    <source>
        <dbReference type="ARBA" id="ARBA00022448"/>
    </source>
</evidence>
<name>A0A9D2SHV8_9FIRM</name>
<evidence type="ECO:0000313" key="10">
    <source>
        <dbReference type="EMBL" id="HJC05784.1"/>
    </source>
</evidence>
<dbReference type="Gene3D" id="1.20.1740.10">
    <property type="entry name" value="Amino acid/polyamine transporter I"/>
    <property type="match status" value="1"/>
</dbReference>
<dbReference type="EMBL" id="DWWT01000027">
    <property type="protein sequence ID" value="HJC05784.1"/>
    <property type="molecule type" value="Genomic_DNA"/>
</dbReference>
<feature type="transmembrane region" description="Helical" evidence="9">
    <location>
        <begin position="352"/>
        <end position="376"/>
    </location>
</feature>
<dbReference type="Proteomes" id="UP000823910">
    <property type="component" value="Unassembled WGS sequence"/>
</dbReference>
<evidence type="ECO:0000256" key="7">
    <source>
        <dbReference type="ARBA" id="ARBA00022989"/>
    </source>
</evidence>
<comment type="caution">
    <text evidence="10">The sequence shown here is derived from an EMBL/GenBank/DDBJ whole genome shotgun (WGS) entry which is preliminary data.</text>
</comment>
<keyword evidence="4 9" id="KW-1003">Cell membrane</keyword>
<dbReference type="NCBIfam" id="TIGR00835">
    <property type="entry name" value="agcS"/>
    <property type="match status" value="1"/>
</dbReference>
<feature type="transmembrane region" description="Helical" evidence="9">
    <location>
        <begin position="14"/>
        <end position="33"/>
    </location>
</feature>
<dbReference type="AlphaFoldDB" id="A0A9D2SHV8"/>
<dbReference type="PANTHER" id="PTHR30330:SF14">
    <property type="entry name" value="SODIUM_AMINO ACID (ALANINE) SYMPORTER"/>
    <property type="match status" value="1"/>
</dbReference>
<feature type="transmembrane region" description="Helical" evidence="9">
    <location>
        <begin position="248"/>
        <end position="271"/>
    </location>
</feature>
<dbReference type="InterPro" id="IPR001463">
    <property type="entry name" value="Na/Ala_symport"/>
</dbReference>
<keyword evidence="3 9" id="KW-0813">Transport</keyword>
<accession>A0A9D2SHV8</accession>
<protein>
    <submittedName>
        <fullName evidence="10">Sodium:alanine symporter family protein</fullName>
    </submittedName>
</protein>
<organism evidence="10 11">
    <name type="scientific">Candidatus Enterocloster excrementipullorum</name>
    <dbReference type="NCBI Taxonomy" id="2838559"/>
    <lineage>
        <taxon>Bacteria</taxon>
        <taxon>Bacillati</taxon>
        <taxon>Bacillota</taxon>
        <taxon>Clostridia</taxon>
        <taxon>Lachnospirales</taxon>
        <taxon>Lachnospiraceae</taxon>
        <taxon>Enterocloster</taxon>
    </lineage>
</organism>
<feature type="transmembrane region" description="Helical" evidence="9">
    <location>
        <begin position="309"/>
        <end position="332"/>
    </location>
</feature>
<evidence type="ECO:0000256" key="1">
    <source>
        <dbReference type="ARBA" id="ARBA00004651"/>
    </source>
</evidence>
<dbReference type="PROSITE" id="PS00873">
    <property type="entry name" value="NA_ALANINE_SYMP"/>
    <property type="match status" value="1"/>
</dbReference>
<feature type="transmembrane region" description="Helical" evidence="9">
    <location>
        <begin position="151"/>
        <end position="171"/>
    </location>
</feature>
<feature type="transmembrane region" description="Helical" evidence="9">
    <location>
        <begin position="72"/>
        <end position="93"/>
    </location>
</feature>
<keyword evidence="8 9" id="KW-0472">Membrane</keyword>
<feature type="transmembrane region" description="Helical" evidence="9">
    <location>
        <begin position="191"/>
        <end position="210"/>
    </location>
</feature>
<feature type="transmembrane region" description="Helical" evidence="9">
    <location>
        <begin position="427"/>
        <end position="446"/>
    </location>
</feature>
<reference evidence="10" key="1">
    <citation type="journal article" date="2021" name="PeerJ">
        <title>Extensive microbial diversity within the chicken gut microbiome revealed by metagenomics and culture.</title>
        <authorList>
            <person name="Gilroy R."/>
            <person name="Ravi A."/>
            <person name="Getino M."/>
            <person name="Pursley I."/>
            <person name="Horton D.L."/>
            <person name="Alikhan N.F."/>
            <person name="Baker D."/>
            <person name="Gharbi K."/>
            <person name="Hall N."/>
            <person name="Watson M."/>
            <person name="Adriaenssens E.M."/>
            <person name="Foster-Nyarko E."/>
            <person name="Jarju S."/>
            <person name="Secka A."/>
            <person name="Antonio M."/>
            <person name="Oren A."/>
            <person name="Chaudhuri R.R."/>
            <person name="La Ragione R."/>
            <person name="Hildebrand F."/>
            <person name="Pallen M.J."/>
        </authorList>
    </citation>
    <scope>NUCLEOTIDE SEQUENCE</scope>
    <source>
        <strain evidence="10">CHK180-15479</strain>
    </source>
</reference>
<feature type="transmembrane region" description="Helical" evidence="9">
    <location>
        <begin position="99"/>
        <end position="116"/>
    </location>
</feature>
<evidence type="ECO:0000256" key="5">
    <source>
        <dbReference type="ARBA" id="ARBA00022692"/>
    </source>
</evidence>